<accession>A0ACA9LM23</accession>
<gene>
    <name evidence="1" type="ORF">RPERSI_LOCUS3161</name>
</gene>
<evidence type="ECO:0000313" key="2">
    <source>
        <dbReference type="Proteomes" id="UP000789920"/>
    </source>
</evidence>
<keyword evidence="2" id="KW-1185">Reference proteome</keyword>
<feature type="non-terminal residue" evidence="1">
    <location>
        <position position="397"/>
    </location>
</feature>
<reference evidence="1" key="1">
    <citation type="submission" date="2021-06" db="EMBL/GenBank/DDBJ databases">
        <authorList>
            <person name="Kallberg Y."/>
            <person name="Tangrot J."/>
            <person name="Rosling A."/>
        </authorList>
    </citation>
    <scope>NUCLEOTIDE SEQUENCE</scope>
    <source>
        <strain evidence="1">MA461A</strain>
    </source>
</reference>
<dbReference type="EMBL" id="CAJVQC010003740">
    <property type="protein sequence ID" value="CAG8531570.1"/>
    <property type="molecule type" value="Genomic_DNA"/>
</dbReference>
<protein>
    <submittedName>
        <fullName evidence="1">12114_t:CDS:1</fullName>
    </submittedName>
</protein>
<name>A0ACA9LM23_9GLOM</name>
<evidence type="ECO:0000313" key="1">
    <source>
        <dbReference type="EMBL" id="CAG8531570.1"/>
    </source>
</evidence>
<proteinExistence type="predicted"/>
<dbReference type="Proteomes" id="UP000789920">
    <property type="component" value="Unassembled WGS sequence"/>
</dbReference>
<sequence>MGRYRKGTDSCAGDEVKGNEDLFGITSKCKLVKCLEFYSLIDVENRQFWRWDEKIWLSDQAKADLSWLLENLERYNGRPAWRPSLIRSLFVDASTTGWCVKLDNLTAFGNWVESSNFREIAKLEAEAVLLGLKGFAELLRGFWVLIFVDNYIWVYEIKWVPSEENPADSWTRTFDSSDWYIKEEIFQEIYVTFGPHSIDQMASHLNTKLQSTEGTLSCEKLQGKSNASSSRMAISRMVAPASEVKLEGFGLARTKSNICAGPIRICRTMEKSKVKILGGAHLAVRSLSQRARELAKDSVSPFYKARTEKYWALYNKFCKRFSINVANPQEDSILAFIMWLDIIGISSQTSQILQTVISNLHFEGKKDFRKSLAVTKVLRAIKKEVSRNKTPSDYIPS</sequence>
<organism evidence="1 2">
    <name type="scientific">Racocetra persica</name>
    <dbReference type="NCBI Taxonomy" id="160502"/>
    <lineage>
        <taxon>Eukaryota</taxon>
        <taxon>Fungi</taxon>
        <taxon>Fungi incertae sedis</taxon>
        <taxon>Mucoromycota</taxon>
        <taxon>Glomeromycotina</taxon>
        <taxon>Glomeromycetes</taxon>
        <taxon>Diversisporales</taxon>
        <taxon>Gigasporaceae</taxon>
        <taxon>Racocetra</taxon>
    </lineage>
</organism>
<comment type="caution">
    <text evidence="1">The sequence shown here is derived from an EMBL/GenBank/DDBJ whole genome shotgun (WGS) entry which is preliminary data.</text>
</comment>